<dbReference type="Proteomes" id="UP000325003">
    <property type="component" value="Unassembled WGS sequence"/>
</dbReference>
<feature type="domain" description="GerMN" evidence="2">
    <location>
        <begin position="202"/>
        <end position="291"/>
    </location>
</feature>
<dbReference type="Pfam" id="PF25976">
    <property type="entry name" value="LpqB_N"/>
    <property type="match status" value="1"/>
</dbReference>
<dbReference type="AlphaFoldDB" id="A0A5B1LN61"/>
<proteinExistence type="predicted"/>
<protein>
    <recommendedName>
        <fullName evidence="2">GerMN domain-containing protein</fullName>
    </recommendedName>
</protein>
<evidence type="ECO:0000313" key="4">
    <source>
        <dbReference type="Proteomes" id="UP000325003"/>
    </source>
</evidence>
<gene>
    <name evidence="3" type="ORF">F0U44_01585</name>
</gene>
<evidence type="ECO:0000259" key="2">
    <source>
        <dbReference type="SMART" id="SM00909"/>
    </source>
</evidence>
<dbReference type="EMBL" id="VUJV01000001">
    <property type="protein sequence ID" value="KAA1421047.1"/>
    <property type="molecule type" value="Genomic_DNA"/>
</dbReference>
<sequence>MSRRRPMLLRLGLGLVAAALLAGCVGLPDDGPVVNADVAGERDADRASSIDARPPQPGDSRLEIVNGFLEAMMAWPISTSVAKEYLTDDAAEEWAPESTIIYNDLAAPREDGGTVRIRLRDAALLDESGGWESTLPPDRSELEFQLTIEDGEFRIIDPTDALVVRSSWFQQRYRQASLYFFDPTAQVLVPEPVFVPVGRTFATSLVSALLAGPPRRLRDIVTTYVPPRLTVGLSVPVLDGVASLDLGGDAPQIRSDQASRMLAQLAATLRQEPSITALRLSIGGEEVELPGHAALYDVGSADAFDPSDTASTGVLYGLRRGRLVVGDLGDLRPVDGPFGWESRDLATVAVAPKGDLVAGVTTDLQQVVIGPLRAVRGDPGAEVTTLAIGEEFTRPTWDASGRLWLLERGPDGARVMVVHGTKVREIEVEGVTGQDARRILVSRDGTRLVALVTGPHGDRMVAARIALAINGRVGQVVESTVIWSLHGQRAIDIAWTGVAEVAVLTPARPGELFGVETVSADGATVGVDTLATMVTGRVTGLASEPYADTPVYAVARDWLIDIRTGERLATMAPVRELDYAG</sequence>
<name>A0A5B1LN61_9ACTN</name>
<comment type="caution">
    <text evidence="3">The sequence shown here is derived from an EMBL/GenBank/DDBJ whole genome shotgun (WGS) entry which is preliminary data.</text>
</comment>
<dbReference type="InterPro" id="IPR019606">
    <property type="entry name" value="GerMN"/>
</dbReference>
<evidence type="ECO:0000313" key="3">
    <source>
        <dbReference type="EMBL" id="KAA1421047.1"/>
    </source>
</evidence>
<dbReference type="PROSITE" id="PS51257">
    <property type="entry name" value="PROKAR_LIPOPROTEIN"/>
    <property type="match status" value="1"/>
</dbReference>
<dbReference type="InterPro" id="IPR059026">
    <property type="entry name" value="LpqB_N"/>
</dbReference>
<dbReference type="InterPro" id="IPR018910">
    <property type="entry name" value="LpqB_C"/>
</dbReference>
<evidence type="ECO:0000256" key="1">
    <source>
        <dbReference type="SAM" id="SignalP"/>
    </source>
</evidence>
<reference evidence="3 4" key="1">
    <citation type="submission" date="2019-09" db="EMBL/GenBank/DDBJ databases">
        <title>Nocardioides panacisoli sp. nov., isolated from the soil of a ginseng field.</title>
        <authorList>
            <person name="Cho C."/>
        </authorList>
    </citation>
    <scope>NUCLEOTIDE SEQUENCE [LARGE SCALE GENOMIC DNA]</scope>
    <source>
        <strain evidence="3 4">BN130099</strain>
    </source>
</reference>
<dbReference type="SMART" id="SM00909">
    <property type="entry name" value="Germane"/>
    <property type="match status" value="1"/>
</dbReference>
<dbReference type="Pfam" id="PF10647">
    <property type="entry name" value="Gmad1"/>
    <property type="match status" value="1"/>
</dbReference>
<feature type="signal peptide" evidence="1">
    <location>
        <begin position="1"/>
        <end position="22"/>
    </location>
</feature>
<keyword evidence="1" id="KW-0732">Signal</keyword>
<keyword evidence="4" id="KW-1185">Reference proteome</keyword>
<reference evidence="3 4" key="2">
    <citation type="submission" date="2019-09" db="EMBL/GenBank/DDBJ databases">
        <authorList>
            <person name="Jin C."/>
        </authorList>
    </citation>
    <scope>NUCLEOTIDE SEQUENCE [LARGE SCALE GENOMIC DNA]</scope>
    <source>
        <strain evidence="3 4">BN130099</strain>
    </source>
</reference>
<dbReference type="RefSeq" id="WP_149726507.1">
    <property type="nucleotide sequence ID" value="NZ_VUJV01000001.1"/>
</dbReference>
<feature type="chain" id="PRO_5038379511" description="GerMN domain-containing protein" evidence="1">
    <location>
        <begin position="23"/>
        <end position="581"/>
    </location>
</feature>
<accession>A0A5B1LN61</accession>
<organism evidence="3 4">
    <name type="scientific">Nocardioides humilatus</name>
    <dbReference type="NCBI Taxonomy" id="2607660"/>
    <lineage>
        <taxon>Bacteria</taxon>
        <taxon>Bacillati</taxon>
        <taxon>Actinomycetota</taxon>
        <taxon>Actinomycetes</taxon>
        <taxon>Propionibacteriales</taxon>
        <taxon>Nocardioidaceae</taxon>
        <taxon>Nocardioides</taxon>
    </lineage>
</organism>
<dbReference type="Pfam" id="PF10646">
    <property type="entry name" value="Germane"/>
    <property type="match status" value="1"/>
</dbReference>